<dbReference type="Pfam" id="PF06160">
    <property type="entry name" value="EzrA"/>
    <property type="match status" value="1"/>
</dbReference>
<feature type="transmembrane region" description="Helical" evidence="9">
    <location>
        <begin position="6"/>
        <end position="22"/>
    </location>
</feature>
<evidence type="ECO:0000256" key="4">
    <source>
        <dbReference type="ARBA" id="ARBA00023054"/>
    </source>
</evidence>
<evidence type="ECO:0000256" key="5">
    <source>
        <dbReference type="ARBA" id="ARBA00023136"/>
    </source>
</evidence>
<keyword evidence="1 8" id="KW-0132">Cell division</keyword>
<dbReference type="EMBL" id="QNRI01000004">
    <property type="protein sequence ID" value="RBO99372.1"/>
    <property type="molecule type" value="Genomic_DNA"/>
</dbReference>
<keyword evidence="2 8" id="KW-0812">Transmembrane</keyword>
<comment type="subcellular location">
    <subcellularLocation>
        <location evidence="8">Cell membrane</location>
        <topology evidence="8">Single-pass membrane protein</topology>
    </subcellularLocation>
    <text evidence="8">Colocalized with FtsZ to the nascent septal site.</text>
</comment>
<protein>
    <recommendedName>
        <fullName evidence="8">Septation ring formation regulator EzrA</fullName>
    </recommendedName>
</protein>
<evidence type="ECO:0000256" key="8">
    <source>
        <dbReference type="HAMAP-Rule" id="MF_00728"/>
    </source>
</evidence>
<feature type="coiled-coil region" evidence="8">
    <location>
        <begin position="318"/>
        <end position="418"/>
    </location>
</feature>
<dbReference type="NCBIfam" id="NF003413">
    <property type="entry name" value="PRK04778.1-7"/>
    <property type="match status" value="1"/>
</dbReference>
<feature type="coiled-coil region" evidence="8">
    <location>
        <begin position="99"/>
        <end position="140"/>
    </location>
</feature>
<organism evidence="10 11">
    <name type="scientific">Paraliobacillus ryukyuensis</name>
    <dbReference type="NCBI Taxonomy" id="200904"/>
    <lineage>
        <taxon>Bacteria</taxon>
        <taxon>Bacillati</taxon>
        <taxon>Bacillota</taxon>
        <taxon>Bacilli</taxon>
        <taxon>Bacillales</taxon>
        <taxon>Bacillaceae</taxon>
        <taxon>Paraliobacillus</taxon>
    </lineage>
</organism>
<evidence type="ECO:0000313" key="10">
    <source>
        <dbReference type="EMBL" id="RBO99372.1"/>
    </source>
</evidence>
<dbReference type="Proteomes" id="UP000252254">
    <property type="component" value="Unassembled WGS sequence"/>
</dbReference>
<feature type="topological domain" description="Extracellular" evidence="8">
    <location>
        <begin position="1"/>
        <end position="3"/>
    </location>
</feature>
<dbReference type="GO" id="GO:0005886">
    <property type="term" value="C:plasma membrane"/>
    <property type="evidence" value="ECO:0007669"/>
    <property type="project" value="UniProtKB-SubCell"/>
</dbReference>
<dbReference type="GO" id="GO:0000921">
    <property type="term" value="P:septin ring assembly"/>
    <property type="evidence" value="ECO:0007669"/>
    <property type="project" value="InterPro"/>
</dbReference>
<evidence type="ECO:0000256" key="9">
    <source>
        <dbReference type="SAM" id="Phobius"/>
    </source>
</evidence>
<evidence type="ECO:0000313" key="11">
    <source>
        <dbReference type="Proteomes" id="UP000252254"/>
    </source>
</evidence>
<gene>
    <name evidence="8" type="primary">ezrA</name>
    <name evidence="10" type="ORF">DES48_10441</name>
</gene>
<dbReference type="HAMAP" id="MF_00728">
    <property type="entry name" value="EzrA"/>
    <property type="match status" value="1"/>
</dbReference>
<evidence type="ECO:0000256" key="1">
    <source>
        <dbReference type="ARBA" id="ARBA00022618"/>
    </source>
</evidence>
<dbReference type="InterPro" id="IPR010379">
    <property type="entry name" value="EzrA"/>
</dbReference>
<evidence type="ECO:0000256" key="6">
    <source>
        <dbReference type="ARBA" id="ARBA00023210"/>
    </source>
</evidence>
<dbReference type="AlphaFoldDB" id="A0A366EAN0"/>
<dbReference type="OrthoDB" id="1654473at2"/>
<keyword evidence="3 8" id="KW-1133">Transmembrane helix</keyword>
<keyword evidence="7 8" id="KW-0131">Cell cycle</keyword>
<keyword evidence="6 8" id="KW-0717">Septation</keyword>
<dbReference type="GO" id="GO:0005940">
    <property type="term" value="C:septin ring"/>
    <property type="evidence" value="ECO:0007669"/>
    <property type="project" value="InterPro"/>
</dbReference>
<sequence length="564" mass="66066">MVPYIIGGILVIIVLIVIGLILRKRVYDEVDRHESWKMDIMNRNVSIELQRVKSLNLSGETQEQFESWKSTWDQILTRELPDIEEFLLDAEEAADRFKISTANKNLKQVKQILQNIEDMIEQMFNELDDLLDSEKQSRKEVEEIQPKIKELRHKLIQNRYLYGDAEPKFEMEIQGLQQLLEEYQEAVDLGNYYEAKQLVDQLRENVVTEEERIDEFPVIYKKTKRELPDRIEELLRGIREMKQEGYRIDNLGLESELNNHLRQLSTSVMQLENGDMSEVNDITQSIEDRVADIYNLLEDEAKAKNYIEKHITTVKSNLDDIVNEFQGTNEEVERLQQTYYLEASDLELYANLDKWIHQLEKQLGQIEQDLEGEKQTYVTLQDQLKASRNDLEQLQHSHQEFKEQLQNIRKDEIEARQKVTTLKRDLLHTNKKLQKSNLPGVPSYIWNLLDEATDKSDLVMHKLEEQPLDMGEVSNALQEAETSVNTLIEQSDALIEQAYLVETVIQYANRYRSKYPLLASKLEEAEHKFRDYAYEDALEAAASALEEIEPGALKKLEDFVKVPS</sequence>
<keyword evidence="5 8" id="KW-0472">Membrane</keyword>
<comment type="similarity">
    <text evidence="8">Belongs to the EzrA family.</text>
</comment>
<comment type="function">
    <text evidence="8">Negative regulator of FtsZ ring formation; modulates the frequency and position of FtsZ ring formation. Inhibits FtsZ ring formation at polar sites. Interacts either with FtsZ or with one of its binding partners to promote depolymerization.</text>
</comment>
<dbReference type="SUPFAM" id="SSF90257">
    <property type="entry name" value="Myosin rod fragments"/>
    <property type="match status" value="1"/>
</dbReference>
<accession>A0A366EAN0</accession>
<dbReference type="STRING" id="200904.GCA_900168775_02232"/>
<feature type="topological domain" description="Cytoplasmic" evidence="8">
    <location>
        <begin position="23"/>
        <end position="564"/>
    </location>
</feature>
<keyword evidence="4 8" id="KW-0175">Coiled coil</keyword>
<evidence type="ECO:0000256" key="7">
    <source>
        <dbReference type="ARBA" id="ARBA00023306"/>
    </source>
</evidence>
<proteinExistence type="inferred from homology"/>
<keyword evidence="8" id="KW-1003">Cell membrane</keyword>
<evidence type="ECO:0000256" key="2">
    <source>
        <dbReference type="ARBA" id="ARBA00022692"/>
    </source>
</evidence>
<evidence type="ECO:0000256" key="3">
    <source>
        <dbReference type="ARBA" id="ARBA00022989"/>
    </source>
</evidence>
<reference evidence="10 11" key="1">
    <citation type="submission" date="2018-06" db="EMBL/GenBank/DDBJ databases">
        <title>Genomic Encyclopedia of Type Strains, Phase IV (KMG-IV): sequencing the most valuable type-strain genomes for metagenomic binning, comparative biology and taxonomic classification.</title>
        <authorList>
            <person name="Goeker M."/>
        </authorList>
    </citation>
    <scope>NUCLEOTIDE SEQUENCE [LARGE SCALE GENOMIC DNA]</scope>
    <source>
        <strain evidence="10 11">DSM 15140</strain>
    </source>
</reference>
<keyword evidence="11" id="KW-1185">Reference proteome</keyword>
<dbReference type="RefSeq" id="WP_113868254.1">
    <property type="nucleotide sequence ID" value="NZ_BAABQN010000003.1"/>
</dbReference>
<comment type="caution">
    <text evidence="10">The sequence shown here is derived from an EMBL/GenBank/DDBJ whole genome shotgun (WGS) entry which is preliminary data.</text>
</comment>
<dbReference type="GO" id="GO:0000917">
    <property type="term" value="P:division septum assembly"/>
    <property type="evidence" value="ECO:0007669"/>
    <property type="project" value="UniProtKB-KW"/>
</dbReference>
<name>A0A366EAN0_9BACI</name>